<feature type="transmembrane region" description="Helical" evidence="1">
    <location>
        <begin position="30"/>
        <end position="50"/>
    </location>
</feature>
<organism evidence="2">
    <name type="scientific">marine sediment metagenome</name>
    <dbReference type="NCBI Taxonomy" id="412755"/>
    <lineage>
        <taxon>unclassified sequences</taxon>
        <taxon>metagenomes</taxon>
        <taxon>ecological metagenomes</taxon>
    </lineage>
</organism>
<keyword evidence="1" id="KW-0812">Transmembrane</keyword>
<reference evidence="2" key="1">
    <citation type="journal article" date="2015" name="Nature">
        <title>Complex archaea that bridge the gap between prokaryotes and eukaryotes.</title>
        <authorList>
            <person name="Spang A."/>
            <person name="Saw J.H."/>
            <person name="Jorgensen S.L."/>
            <person name="Zaremba-Niedzwiedzka K."/>
            <person name="Martijn J."/>
            <person name="Lind A.E."/>
            <person name="van Eijk R."/>
            <person name="Schleper C."/>
            <person name="Guy L."/>
            <person name="Ettema T.J."/>
        </authorList>
    </citation>
    <scope>NUCLEOTIDE SEQUENCE</scope>
</reference>
<keyword evidence="1" id="KW-0472">Membrane</keyword>
<sequence length="153" mass="17654">MGIILLLITLFAAICLLILAADDKESAKVCAIVLSFVMAIILAVIFSISYDSYLSTRTFYSATVEQYRGAVTMYKDAAALDIKKAAFTDFVYKDYQNNVAYMIRDLRNKVIRYNKELISKRIMDKSFMFNWLIIAPDKDMKIIRMVEKEQKEE</sequence>
<evidence type="ECO:0000256" key="1">
    <source>
        <dbReference type="SAM" id="Phobius"/>
    </source>
</evidence>
<keyword evidence="1" id="KW-1133">Transmembrane helix</keyword>
<proteinExistence type="predicted"/>
<name>A0A0F9NEW2_9ZZZZ</name>
<accession>A0A0F9NEW2</accession>
<gene>
    <name evidence="2" type="ORF">LCGC14_1345350</name>
</gene>
<dbReference type="EMBL" id="LAZR01008271">
    <property type="protein sequence ID" value="KKM79892.1"/>
    <property type="molecule type" value="Genomic_DNA"/>
</dbReference>
<protein>
    <submittedName>
        <fullName evidence="2">Uncharacterized protein</fullName>
    </submittedName>
</protein>
<evidence type="ECO:0000313" key="2">
    <source>
        <dbReference type="EMBL" id="KKM79892.1"/>
    </source>
</evidence>
<dbReference type="AlphaFoldDB" id="A0A0F9NEW2"/>
<comment type="caution">
    <text evidence="2">The sequence shown here is derived from an EMBL/GenBank/DDBJ whole genome shotgun (WGS) entry which is preliminary data.</text>
</comment>